<accession>A0A7H0SPB4</accession>
<dbReference type="KEGG" id="cpoy:GP475_06890"/>
<reference evidence="2 3" key="1">
    <citation type="submission" date="2019-12" db="EMBL/GenBank/DDBJ databases">
        <title>Corynebacterium sp. nov., isolated from feces of the Anser Albifrons in China.</title>
        <authorList>
            <person name="Liu Q."/>
        </authorList>
    </citation>
    <scope>NUCLEOTIDE SEQUENCE [LARGE SCALE GENOMIC DNA]</scope>
    <source>
        <strain evidence="2 3">4H37-19</strain>
    </source>
</reference>
<dbReference type="Pfam" id="PF03887">
    <property type="entry name" value="YfbU"/>
    <property type="match status" value="1"/>
</dbReference>
<dbReference type="InterPro" id="IPR005587">
    <property type="entry name" value="UPF0304_YfbU"/>
</dbReference>
<dbReference type="Proteomes" id="UP000516320">
    <property type="component" value="Chromosome"/>
</dbReference>
<evidence type="ECO:0000313" key="2">
    <source>
        <dbReference type="EMBL" id="QNQ90389.1"/>
    </source>
</evidence>
<evidence type="ECO:0000256" key="1">
    <source>
        <dbReference type="SAM" id="MobiDB-lite"/>
    </source>
</evidence>
<dbReference type="AlphaFoldDB" id="A0A7H0SPB4"/>
<protein>
    <submittedName>
        <fullName evidence="2">Uncharacterized protein</fullName>
    </submittedName>
</protein>
<feature type="region of interest" description="Disordered" evidence="1">
    <location>
        <begin position="1"/>
        <end position="21"/>
    </location>
</feature>
<dbReference type="SUPFAM" id="SSF116960">
    <property type="entry name" value="YfbU-like"/>
    <property type="match status" value="1"/>
</dbReference>
<organism evidence="2 3">
    <name type="scientific">Corynebacterium poyangense</name>
    <dbReference type="NCBI Taxonomy" id="2684405"/>
    <lineage>
        <taxon>Bacteria</taxon>
        <taxon>Bacillati</taxon>
        <taxon>Actinomycetota</taxon>
        <taxon>Actinomycetes</taxon>
        <taxon>Mycobacteriales</taxon>
        <taxon>Corynebacteriaceae</taxon>
        <taxon>Corynebacterium</taxon>
    </lineage>
</organism>
<sequence length="101" mass="11622">MKTGGMLSASKMPNGSAERESQMAVYTEYLVKNGRWTEQEELIREGTNSHRQMLPTYQVMLGAFKPIWREAVRGSSTRRRALLSQRSRSTKNPARRPRHTV</sequence>
<dbReference type="EMBL" id="CP046884">
    <property type="protein sequence ID" value="QNQ90389.1"/>
    <property type="molecule type" value="Genomic_DNA"/>
</dbReference>
<feature type="region of interest" description="Disordered" evidence="1">
    <location>
        <begin position="75"/>
        <end position="101"/>
    </location>
</feature>
<dbReference type="InterPro" id="IPR023146">
    <property type="entry name" value="YfbU_alpha-helical_sf"/>
</dbReference>
<gene>
    <name evidence="2" type="ORF">GP475_06890</name>
</gene>
<evidence type="ECO:0000313" key="3">
    <source>
        <dbReference type="Proteomes" id="UP000516320"/>
    </source>
</evidence>
<name>A0A7H0SPB4_9CORY</name>
<dbReference type="Gene3D" id="1.10.3190.10">
    <property type="entry name" value="yfbu gene product, domain 2"/>
    <property type="match status" value="1"/>
</dbReference>
<proteinExistence type="predicted"/>
<keyword evidence="3" id="KW-1185">Reference proteome</keyword>